<dbReference type="Proteomes" id="UP000248553">
    <property type="component" value="Unassembled WGS sequence"/>
</dbReference>
<evidence type="ECO:0008006" key="4">
    <source>
        <dbReference type="Google" id="ProtNLM"/>
    </source>
</evidence>
<protein>
    <recommendedName>
        <fullName evidence="4">DUF3078 domain-containing protein</fullName>
    </recommendedName>
</protein>
<evidence type="ECO:0000256" key="1">
    <source>
        <dbReference type="SAM" id="SignalP"/>
    </source>
</evidence>
<accession>A0A328BSM2</accession>
<dbReference type="AlphaFoldDB" id="A0A328BSM2"/>
<gene>
    <name evidence="2" type="ORF">DLM85_01640</name>
</gene>
<proteinExistence type="predicted"/>
<keyword evidence="1" id="KW-0732">Signal</keyword>
<dbReference type="InterPro" id="IPR021428">
    <property type="entry name" value="DUF3078"/>
</dbReference>
<feature type="chain" id="PRO_5016461345" description="DUF3078 domain-containing protein" evidence="1">
    <location>
        <begin position="20"/>
        <end position="306"/>
    </location>
</feature>
<comment type="caution">
    <text evidence="2">The sequence shown here is derived from an EMBL/GenBank/DDBJ whole genome shotgun (WGS) entry which is preliminary data.</text>
</comment>
<evidence type="ECO:0000313" key="3">
    <source>
        <dbReference type="Proteomes" id="UP000248553"/>
    </source>
</evidence>
<name>A0A328BSM2_9BACT</name>
<dbReference type="OrthoDB" id="1495718at2"/>
<feature type="signal peptide" evidence="1">
    <location>
        <begin position="1"/>
        <end position="19"/>
    </location>
</feature>
<reference evidence="3" key="1">
    <citation type="submission" date="2018-05" db="EMBL/GenBank/DDBJ databases">
        <authorList>
            <person name="Nie L."/>
        </authorList>
    </citation>
    <scope>NUCLEOTIDE SEQUENCE [LARGE SCALE GENOMIC DNA]</scope>
    <source>
        <strain evidence="3">NL</strain>
    </source>
</reference>
<dbReference type="RefSeq" id="WP_111476325.1">
    <property type="nucleotide sequence ID" value="NZ_QHKM01000001.1"/>
</dbReference>
<dbReference type="Pfam" id="PF11276">
    <property type="entry name" value="DUF3078"/>
    <property type="match status" value="1"/>
</dbReference>
<dbReference type="EMBL" id="QHKM01000001">
    <property type="protein sequence ID" value="RAK69589.1"/>
    <property type="molecule type" value="Genomic_DNA"/>
</dbReference>
<sequence length="306" mass="34833">MKHCYLLLTLLLGSTAARAQSPAAPADTISPWKTKFKGALNISEALLSDNWKGGGVSFLGLNGLLNTQANYRRDRHSWDNQADLLFAFAHNKGQGYRKNQDRLFLDTKYGYGISGDWDMFFSLNLLSQFARGYEYGKDASGNEQARLVSSWFAPAFVTAAYGFEYHPATFFKVRLAPFAPRITFVNRPERFLGTVGAEPYGVRPPREVRREWLAAQVLAEFDKDIMQNVNLKARYLLFANYQELRWRSIDHRLELAVTAKVNRYINVAVTGIGLYDRDQDAHIQASQALSLGFLYTFQNYEDKKQP</sequence>
<organism evidence="2 3">
    <name type="scientific">Hymenobacter edaphi</name>
    <dbReference type="NCBI Taxonomy" id="2211146"/>
    <lineage>
        <taxon>Bacteria</taxon>
        <taxon>Pseudomonadati</taxon>
        <taxon>Bacteroidota</taxon>
        <taxon>Cytophagia</taxon>
        <taxon>Cytophagales</taxon>
        <taxon>Hymenobacteraceae</taxon>
        <taxon>Hymenobacter</taxon>
    </lineage>
</organism>
<evidence type="ECO:0000313" key="2">
    <source>
        <dbReference type="EMBL" id="RAK69589.1"/>
    </source>
</evidence>
<keyword evidence="3" id="KW-1185">Reference proteome</keyword>